<dbReference type="GO" id="GO:0003677">
    <property type="term" value="F:DNA binding"/>
    <property type="evidence" value="ECO:0007669"/>
    <property type="project" value="InterPro"/>
</dbReference>
<accession>A0A1I6FRP1</accession>
<dbReference type="SMART" id="SM00530">
    <property type="entry name" value="HTH_XRE"/>
    <property type="match status" value="1"/>
</dbReference>
<evidence type="ECO:0000313" key="3">
    <source>
        <dbReference type="Proteomes" id="UP000198877"/>
    </source>
</evidence>
<dbReference type="SUPFAM" id="SSF47413">
    <property type="entry name" value="lambda repressor-like DNA-binding domains"/>
    <property type="match status" value="1"/>
</dbReference>
<dbReference type="Gene3D" id="1.10.10.2910">
    <property type="match status" value="1"/>
</dbReference>
<gene>
    <name evidence="2" type="ORF">SAMN04488591_0218</name>
</gene>
<dbReference type="InterPro" id="IPR010982">
    <property type="entry name" value="Lambda_DNA-bd_dom_sf"/>
</dbReference>
<dbReference type="InterPro" id="IPR013430">
    <property type="entry name" value="Toxin_antidote_HigA"/>
</dbReference>
<evidence type="ECO:0000313" key="2">
    <source>
        <dbReference type="EMBL" id="SFR32625.1"/>
    </source>
</evidence>
<name>A0A1I6FRP1_9MICO</name>
<dbReference type="PROSITE" id="PS50943">
    <property type="entry name" value="HTH_CROC1"/>
    <property type="match status" value="1"/>
</dbReference>
<dbReference type="Gene3D" id="1.10.260.40">
    <property type="entry name" value="lambda repressor-like DNA-binding domains"/>
    <property type="match status" value="1"/>
</dbReference>
<sequence length="364" mass="40022">MSTPMAAEVFPAGEHLADELDARGWTQADFAEILGRPAQFVSEIISGKKEITRESAAQIAAALGTSAEFWLKLQDSYLLWKQAQDSRTRESLDAVKTRARLRELAPVALLRKRGFITASDPDGQSKEVLHLFGMQSLDEELTVRFAARRSNTDEAVTVLQQAWVACVKASARELQVGPYSRDRLRELAEQLSERARNPEEFAAFQTSFAEVGVKLIYIEAFPGGKLDGCALIVDGTPVIGISGRWKRLDKVLFTILHETAHVLLGHVSEDGGVIIDDLSEESQDEETKADQLAGELAISGPLPVVPERPSVTWARTHADALGVHPITLIGRLQNDGLLSWKTTLVRDAPNVTDQLERWTALVPV</sequence>
<dbReference type="Proteomes" id="UP000198877">
    <property type="component" value="Unassembled WGS sequence"/>
</dbReference>
<dbReference type="CDD" id="cd00093">
    <property type="entry name" value="HTH_XRE"/>
    <property type="match status" value="1"/>
</dbReference>
<dbReference type="Pfam" id="PF01381">
    <property type="entry name" value="HTH_3"/>
    <property type="match status" value="1"/>
</dbReference>
<dbReference type="EMBL" id="FOYR01000001">
    <property type="protein sequence ID" value="SFR32625.1"/>
    <property type="molecule type" value="Genomic_DNA"/>
</dbReference>
<dbReference type="InterPro" id="IPR052345">
    <property type="entry name" value="Rad_response_metalloprotease"/>
</dbReference>
<dbReference type="PANTHER" id="PTHR43236">
    <property type="entry name" value="ANTITOXIN HIGA1"/>
    <property type="match status" value="1"/>
</dbReference>
<protein>
    <submittedName>
        <fullName evidence="2">HTH-type transcriptional regulator / antitoxin HigA</fullName>
    </submittedName>
</protein>
<feature type="domain" description="HTH cro/C1-type" evidence="1">
    <location>
        <begin position="16"/>
        <end position="70"/>
    </location>
</feature>
<evidence type="ECO:0000259" key="1">
    <source>
        <dbReference type="PROSITE" id="PS50943"/>
    </source>
</evidence>
<proteinExistence type="predicted"/>
<dbReference type="PANTHER" id="PTHR43236:SF2">
    <property type="entry name" value="BLL0069 PROTEIN"/>
    <property type="match status" value="1"/>
</dbReference>
<dbReference type="AlphaFoldDB" id="A0A1I6FRP1"/>
<organism evidence="2 3">
    <name type="scientific">Microbacterium azadirachtae</name>
    <dbReference type="NCBI Taxonomy" id="582680"/>
    <lineage>
        <taxon>Bacteria</taxon>
        <taxon>Bacillati</taxon>
        <taxon>Actinomycetota</taxon>
        <taxon>Actinomycetes</taxon>
        <taxon>Micrococcales</taxon>
        <taxon>Microbacteriaceae</taxon>
        <taxon>Microbacterium</taxon>
    </lineage>
</organism>
<dbReference type="InterPro" id="IPR001387">
    <property type="entry name" value="Cro/C1-type_HTH"/>
</dbReference>
<reference evidence="3" key="1">
    <citation type="submission" date="2016-10" db="EMBL/GenBank/DDBJ databases">
        <authorList>
            <person name="Varghese N."/>
            <person name="Submissions S."/>
        </authorList>
    </citation>
    <scope>NUCLEOTIDE SEQUENCE [LARGE SCALE GENOMIC DNA]</scope>
    <source>
        <strain evidence="3">CL127</strain>
    </source>
</reference>
<dbReference type="NCBIfam" id="TIGR02607">
    <property type="entry name" value="antidote_HigA"/>
    <property type="match status" value="1"/>
</dbReference>